<gene>
    <name evidence="2" type="ORF">PS273GM_05850</name>
</gene>
<accession>A0A172WXB5</accession>
<keyword evidence="1" id="KW-0472">Membrane</keyword>
<evidence type="ECO:0000256" key="1">
    <source>
        <dbReference type="SAM" id="Phobius"/>
    </source>
</evidence>
<evidence type="ECO:0000313" key="3">
    <source>
        <dbReference type="Proteomes" id="UP000077787"/>
    </source>
</evidence>
<feature type="transmembrane region" description="Helical" evidence="1">
    <location>
        <begin position="65"/>
        <end position="84"/>
    </location>
</feature>
<dbReference type="EMBL" id="CP015641">
    <property type="protein sequence ID" value="ANF27915.1"/>
    <property type="molecule type" value="Genomic_DNA"/>
</dbReference>
<protein>
    <recommendedName>
        <fullName evidence="4">Iron uptake protein</fullName>
    </recommendedName>
</protein>
<reference evidence="2 3" key="1">
    <citation type="submission" date="2016-05" db="EMBL/GenBank/DDBJ databases">
        <title>Genome sequence of Pseudomonas stutzeri 273 and identification of the exopolysaccharide biosynthesis locus.</title>
        <authorList>
            <person name="Wu S."/>
            <person name="Sun C."/>
        </authorList>
    </citation>
    <scope>NUCLEOTIDE SEQUENCE [LARGE SCALE GENOMIC DNA]</scope>
    <source>
        <strain evidence="2 3">273</strain>
    </source>
</reference>
<proteinExistence type="predicted"/>
<sequence length="90" mass="9323">MLRVVAAIGGGYACTAALASAGAQLLVLAGGMARSEAVFLVAMLGFVLYLALLLWSFTEASAWRVWAWLSVGIVIGVGLSYGLAPSLVEY</sequence>
<evidence type="ECO:0000313" key="2">
    <source>
        <dbReference type="EMBL" id="ANF27915.1"/>
    </source>
</evidence>
<keyword evidence="1" id="KW-1133">Transmembrane helix</keyword>
<dbReference type="Proteomes" id="UP000077787">
    <property type="component" value="Chromosome"/>
</dbReference>
<dbReference type="AlphaFoldDB" id="A0A172WXB5"/>
<feature type="transmembrane region" description="Helical" evidence="1">
    <location>
        <begin position="37"/>
        <end position="58"/>
    </location>
</feature>
<name>A0A172WXB5_STUST</name>
<organism evidence="2 3">
    <name type="scientific">Stutzerimonas stutzeri</name>
    <name type="common">Pseudomonas stutzeri</name>
    <dbReference type="NCBI Taxonomy" id="316"/>
    <lineage>
        <taxon>Bacteria</taxon>
        <taxon>Pseudomonadati</taxon>
        <taxon>Pseudomonadota</taxon>
        <taxon>Gammaproteobacteria</taxon>
        <taxon>Pseudomonadales</taxon>
        <taxon>Pseudomonadaceae</taxon>
        <taxon>Stutzerimonas</taxon>
    </lineage>
</organism>
<evidence type="ECO:0008006" key="4">
    <source>
        <dbReference type="Google" id="ProtNLM"/>
    </source>
</evidence>
<keyword evidence="1" id="KW-0812">Transmembrane</keyword>